<gene>
    <name evidence="6" type="ORF">JIN82_15015</name>
</gene>
<keyword evidence="3 5" id="KW-1133">Transmembrane helix</keyword>
<feature type="transmembrane region" description="Helical" evidence="5">
    <location>
        <begin position="104"/>
        <end position="125"/>
    </location>
</feature>
<dbReference type="GO" id="GO:0016020">
    <property type="term" value="C:membrane"/>
    <property type="evidence" value="ECO:0007669"/>
    <property type="project" value="UniProtKB-SubCell"/>
</dbReference>
<evidence type="ECO:0000256" key="4">
    <source>
        <dbReference type="ARBA" id="ARBA00023136"/>
    </source>
</evidence>
<name>A0A8J7MGP3_9BACT</name>
<dbReference type="EMBL" id="JAENIM010000045">
    <property type="protein sequence ID" value="MBK1792473.1"/>
    <property type="molecule type" value="Genomic_DNA"/>
</dbReference>
<dbReference type="Gene3D" id="1.20.1540.10">
    <property type="entry name" value="Rhomboid-like"/>
    <property type="match status" value="1"/>
</dbReference>
<feature type="transmembrane region" description="Helical" evidence="5">
    <location>
        <begin position="183"/>
        <end position="201"/>
    </location>
</feature>
<feature type="transmembrane region" description="Helical" evidence="5">
    <location>
        <begin position="73"/>
        <end position="92"/>
    </location>
</feature>
<evidence type="ECO:0000256" key="5">
    <source>
        <dbReference type="SAM" id="Phobius"/>
    </source>
</evidence>
<keyword evidence="4 5" id="KW-0472">Membrane</keyword>
<reference evidence="6" key="1">
    <citation type="submission" date="2021-01" db="EMBL/GenBank/DDBJ databases">
        <title>Modified the classification status of verrucomicrobia.</title>
        <authorList>
            <person name="Feng X."/>
        </authorList>
    </citation>
    <scope>NUCLEOTIDE SEQUENCE</scope>
    <source>
        <strain evidence="6">_KCTC 22039</strain>
    </source>
</reference>
<dbReference type="SUPFAM" id="SSF144091">
    <property type="entry name" value="Rhomboid-like"/>
    <property type="match status" value="1"/>
</dbReference>
<dbReference type="InterPro" id="IPR035952">
    <property type="entry name" value="Rhomboid-like_sf"/>
</dbReference>
<evidence type="ECO:0000313" key="6">
    <source>
        <dbReference type="EMBL" id="MBK1792473.1"/>
    </source>
</evidence>
<keyword evidence="2 5" id="KW-0812">Transmembrane</keyword>
<comment type="caution">
    <text evidence="6">The sequence shown here is derived from an EMBL/GenBank/DDBJ whole genome shotgun (WGS) entry which is preliminary data.</text>
</comment>
<dbReference type="RefSeq" id="WP_200312482.1">
    <property type="nucleotide sequence ID" value="NZ_JAENIM010000045.1"/>
</dbReference>
<sequence>MDAFLNRLENRFGRLATPGLVRYLALFFLGVYLLGAFQPDLEKALQFDLVKIMQGEVWRVITFIFAAKASSGFSPMGLLFMVFATMLLFTYGDALEQEWGVFRCNLYVFWGYISALLASLGFQLLTGYPPPGAALLLGFSIFFAFATIHPKFTILLFFILPVQIWILAAILGGLVLMQSLTHPLIFAFNALCLSNFFFAVVPRAIMGAKNRQYSASRRRKYMKSSVSTDDAFHRCSVCGATEISHPDHHFRSKDGKEYCQDHLDKVE</sequence>
<evidence type="ECO:0000256" key="2">
    <source>
        <dbReference type="ARBA" id="ARBA00022692"/>
    </source>
</evidence>
<dbReference type="AlphaFoldDB" id="A0A8J7MGP3"/>
<accession>A0A8J7MGP3</accession>
<evidence type="ECO:0000256" key="3">
    <source>
        <dbReference type="ARBA" id="ARBA00022989"/>
    </source>
</evidence>
<evidence type="ECO:0000313" key="7">
    <source>
        <dbReference type="Proteomes" id="UP000624703"/>
    </source>
</evidence>
<dbReference type="Proteomes" id="UP000624703">
    <property type="component" value="Unassembled WGS sequence"/>
</dbReference>
<organism evidence="6 7">
    <name type="scientific">Persicirhabdus sediminis</name>
    <dbReference type="NCBI Taxonomy" id="454144"/>
    <lineage>
        <taxon>Bacteria</taxon>
        <taxon>Pseudomonadati</taxon>
        <taxon>Verrucomicrobiota</taxon>
        <taxon>Verrucomicrobiia</taxon>
        <taxon>Verrucomicrobiales</taxon>
        <taxon>Verrucomicrobiaceae</taxon>
        <taxon>Persicirhabdus</taxon>
    </lineage>
</organism>
<proteinExistence type="predicted"/>
<evidence type="ECO:0000256" key="1">
    <source>
        <dbReference type="ARBA" id="ARBA00004141"/>
    </source>
</evidence>
<feature type="transmembrane region" description="Helical" evidence="5">
    <location>
        <begin position="131"/>
        <end position="148"/>
    </location>
</feature>
<feature type="transmembrane region" description="Helical" evidence="5">
    <location>
        <begin position="20"/>
        <end position="37"/>
    </location>
</feature>
<evidence type="ECO:0008006" key="8">
    <source>
        <dbReference type="Google" id="ProtNLM"/>
    </source>
</evidence>
<comment type="subcellular location">
    <subcellularLocation>
        <location evidence="1">Membrane</location>
        <topology evidence="1">Multi-pass membrane protein</topology>
    </subcellularLocation>
</comment>
<protein>
    <recommendedName>
        <fullName evidence="8">Peptidase S54 rhomboid domain-containing protein</fullName>
    </recommendedName>
</protein>
<keyword evidence="7" id="KW-1185">Reference proteome</keyword>
<feature type="transmembrane region" description="Helical" evidence="5">
    <location>
        <begin position="155"/>
        <end position="177"/>
    </location>
</feature>